<evidence type="ECO:0000256" key="1">
    <source>
        <dbReference type="SAM" id="MobiDB-lite"/>
    </source>
</evidence>
<sequence length="86" mass="10038">MNAANQSNTGMEKKKQTQASQHERPERQEELSSKKTAFLNYWDKHFNSIKFNNPDASFAERAALIWEIWNDLPEHERQAYGDGTPQ</sequence>
<dbReference type="InterPro" id="IPR036910">
    <property type="entry name" value="HMG_box_dom_sf"/>
</dbReference>
<proteinExistence type="predicted"/>
<protein>
    <recommendedName>
        <fullName evidence="4">HMG box domain-containing protein</fullName>
    </recommendedName>
</protein>
<keyword evidence="3" id="KW-1185">Reference proteome</keyword>
<organism evidence="2 3">
    <name type="scientific">Hesseltinella vesiculosa</name>
    <dbReference type="NCBI Taxonomy" id="101127"/>
    <lineage>
        <taxon>Eukaryota</taxon>
        <taxon>Fungi</taxon>
        <taxon>Fungi incertae sedis</taxon>
        <taxon>Mucoromycota</taxon>
        <taxon>Mucoromycotina</taxon>
        <taxon>Mucoromycetes</taxon>
        <taxon>Mucorales</taxon>
        <taxon>Cunninghamellaceae</taxon>
        <taxon>Hesseltinella</taxon>
    </lineage>
</organism>
<feature type="non-terminal residue" evidence="2">
    <location>
        <position position="86"/>
    </location>
</feature>
<name>A0A1X2GNK3_9FUNG</name>
<dbReference type="EMBL" id="MCGT01000007">
    <property type="protein sequence ID" value="ORX58101.1"/>
    <property type="molecule type" value="Genomic_DNA"/>
</dbReference>
<feature type="compositionally biased region" description="Polar residues" evidence="1">
    <location>
        <begin position="1"/>
        <end position="10"/>
    </location>
</feature>
<dbReference type="Proteomes" id="UP000242146">
    <property type="component" value="Unassembled WGS sequence"/>
</dbReference>
<reference evidence="2 3" key="1">
    <citation type="submission" date="2016-07" db="EMBL/GenBank/DDBJ databases">
        <title>Pervasive Adenine N6-methylation of Active Genes in Fungi.</title>
        <authorList>
            <consortium name="DOE Joint Genome Institute"/>
            <person name="Mondo S.J."/>
            <person name="Dannebaum R.O."/>
            <person name="Kuo R.C."/>
            <person name="Labutti K."/>
            <person name="Haridas S."/>
            <person name="Kuo A."/>
            <person name="Salamov A."/>
            <person name="Ahrendt S.R."/>
            <person name="Lipzen A."/>
            <person name="Sullivan W."/>
            <person name="Andreopoulos W.B."/>
            <person name="Clum A."/>
            <person name="Lindquist E."/>
            <person name="Daum C."/>
            <person name="Ramamoorthy G.K."/>
            <person name="Gryganskyi A."/>
            <person name="Culley D."/>
            <person name="Magnuson J.K."/>
            <person name="James T.Y."/>
            <person name="O'Malley M.A."/>
            <person name="Stajich J.E."/>
            <person name="Spatafora J.W."/>
            <person name="Visel A."/>
            <person name="Grigoriev I.V."/>
        </authorList>
    </citation>
    <scope>NUCLEOTIDE SEQUENCE [LARGE SCALE GENOMIC DNA]</scope>
    <source>
        <strain evidence="2 3">NRRL 3301</strain>
    </source>
</reference>
<feature type="compositionally biased region" description="Basic and acidic residues" evidence="1">
    <location>
        <begin position="11"/>
        <end position="33"/>
    </location>
</feature>
<evidence type="ECO:0000313" key="2">
    <source>
        <dbReference type="EMBL" id="ORX58101.1"/>
    </source>
</evidence>
<dbReference type="Gene3D" id="1.10.30.10">
    <property type="entry name" value="High mobility group box domain"/>
    <property type="match status" value="1"/>
</dbReference>
<accession>A0A1X2GNK3</accession>
<comment type="caution">
    <text evidence="2">The sequence shown here is derived from an EMBL/GenBank/DDBJ whole genome shotgun (WGS) entry which is preliminary data.</text>
</comment>
<gene>
    <name evidence="2" type="ORF">DM01DRAFT_305321</name>
</gene>
<dbReference type="CDD" id="cd00084">
    <property type="entry name" value="HMG-box_SF"/>
    <property type="match status" value="1"/>
</dbReference>
<feature type="region of interest" description="Disordered" evidence="1">
    <location>
        <begin position="1"/>
        <end position="33"/>
    </location>
</feature>
<dbReference type="SUPFAM" id="SSF47095">
    <property type="entry name" value="HMG-box"/>
    <property type="match status" value="1"/>
</dbReference>
<dbReference type="AlphaFoldDB" id="A0A1X2GNK3"/>
<evidence type="ECO:0000313" key="3">
    <source>
        <dbReference type="Proteomes" id="UP000242146"/>
    </source>
</evidence>
<evidence type="ECO:0008006" key="4">
    <source>
        <dbReference type="Google" id="ProtNLM"/>
    </source>
</evidence>